<organism evidence="1 2">
    <name type="scientific">Frondihabitans cladoniiphilus</name>
    <dbReference type="NCBI Taxonomy" id="715785"/>
    <lineage>
        <taxon>Bacteria</taxon>
        <taxon>Bacillati</taxon>
        <taxon>Actinomycetota</taxon>
        <taxon>Actinomycetes</taxon>
        <taxon>Micrococcales</taxon>
        <taxon>Microbacteriaceae</taxon>
        <taxon>Frondihabitans</taxon>
    </lineage>
</organism>
<protein>
    <submittedName>
        <fullName evidence="1">Uncharacterized protein</fullName>
    </submittedName>
</protein>
<dbReference type="EMBL" id="BAABLM010000002">
    <property type="protein sequence ID" value="GAA4671055.1"/>
    <property type="molecule type" value="Genomic_DNA"/>
</dbReference>
<dbReference type="RefSeq" id="WP_345374598.1">
    <property type="nucleotide sequence ID" value="NZ_BAABLM010000002.1"/>
</dbReference>
<keyword evidence="2" id="KW-1185">Reference proteome</keyword>
<reference evidence="2" key="1">
    <citation type="journal article" date="2019" name="Int. J. Syst. Evol. Microbiol.">
        <title>The Global Catalogue of Microorganisms (GCM) 10K type strain sequencing project: providing services to taxonomists for standard genome sequencing and annotation.</title>
        <authorList>
            <consortium name="The Broad Institute Genomics Platform"/>
            <consortium name="The Broad Institute Genome Sequencing Center for Infectious Disease"/>
            <person name="Wu L."/>
            <person name="Ma J."/>
        </authorList>
    </citation>
    <scope>NUCLEOTIDE SEQUENCE [LARGE SCALE GENOMIC DNA]</scope>
    <source>
        <strain evidence="2">JCM 18956</strain>
    </source>
</reference>
<sequence length="65" mass="7196">MQGIALYRPAQGGDIRHLERNAPTRKRLEHVLEDAVPSGGVVLGIVLVPDEGRHLHLIQPERRAS</sequence>
<dbReference type="Proteomes" id="UP001501295">
    <property type="component" value="Unassembled WGS sequence"/>
</dbReference>
<accession>A0ABP8VS09</accession>
<evidence type="ECO:0000313" key="1">
    <source>
        <dbReference type="EMBL" id="GAA4671055.1"/>
    </source>
</evidence>
<evidence type="ECO:0000313" key="2">
    <source>
        <dbReference type="Proteomes" id="UP001501295"/>
    </source>
</evidence>
<proteinExistence type="predicted"/>
<gene>
    <name evidence="1" type="ORF">GCM10025780_13280</name>
</gene>
<name>A0ABP8VS09_9MICO</name>
<comment type="caution">
    <text evidence="1">The sequence shown here is derived from an EMBL/GenBank/DDBJ whole genome shotgun (WGS) entry which is preliminary data.</text>
</comment>